<dbReference type="InterPro" id="IPR001509">
    <property type="entry name" value="Epimerase_deHydtase"/>
</dbReference>
<gene>
    <name evidence="3" type="ORF">ACH49W_12235</name>
</gene>
<evidence type="ECO:0000313" key="4">
    <source>
        <dbReference type="Proteomes" id="UP001611415"/>
    </source>
</evidence>
<dbReference type="InterPro" id="IPR023393">
    <property type="entry name" value="START-like_dom_sf"/>
</dbReference>
<dbReference type="Pfam" id="PF08338">
    <property type="entry name" value="DUF1731"/>
    <property type="match status" value="1"/>
</dbReference>
<dbReference type="EMBL" id="JBIRYO010000006">
    <property type="protein sequence ID" value="MFI2474135.1"/>
    <property type="molecule type" value="Genomic_DNA"/>
</dbReference>
<dbReference type="Pfam" id="PF01370">
    <property type="entry name" value="Epimerase"/>
    <property type="match status" value="1"/>
</dbReference>
<proteinExistence type="predicted"/>
<dbReference type="SUPFAM" id="SSF55961">
    <property type="entry name" value="Bet v1-like"/>
    <property type="match status" value="1"/>
</dbReference>
<feature type="domain" description="NAD-dependent epimerase/dehydratase" evidence="1">
    <location>
        <begin position="158"/>
        <end position="284"/>
    </location>
</feature>
<dbReference type="InterPro" id="IPR036291">
    <property type="entry name" value="NAD(P)-bd_dom_sf"/>
</dbReference>
<comment type="caution">
    <text evidence="3">The sequence shown here is derived from an EMBL/GenBank/DDBJ whole genome shotgun (WGS) entry which is preliminary data.</text>
</comment>
<protein>
    <submittedName>
        <fullName evidence="3">DUF1731 domain-containing protein</fullName>
    </submittedName>
</protein>
<evidence type="ECO:0000259" key="1">
    <source>
        <dbReference type="Pfam" id="PF01370"/>
    </source>
</evidence>
<organism evidence="3 4">
    <name type="scientific">Nocardia xishanensis</name>
    <dbReference type="NCBI Taxonomy" id="238964"/>
    <lineage>
        <taxon>Bacteria</taxon>
        <taxon>Bacillati</taxon>
        <taxon>Actinomycetota</taxon>
        <taxon>Actinomycetes</taxon>
        <taxon>Mycobacteriales</taxon>
        <taxon>Nocardiaceae</taxon>
        <taxon>Nocardia</taxon>
    </lineage>
</organism>
<dbReference type="Pfam" id="PF10604">
    <property type="entry name" value="Polyketide_cyc2"/>
    <property type="match status" value="1"/>
</dbReference>
<dbReference type="InterPro" id="IPR013549">
    <property type="entry name" value="DUF1731"/>
</dbReference>
<dbReference type="Proteomes" id="UP001611415">
    <property type="component" value="Unassembled WGS sequence"/>
</dbReference>
<dbReference type="Gene3D" id="3.40.50.720">
    <property type="entry name" value="NAD(P)-binding Rossmann-like Domain"/>
    <property type="match status" value="1"/>
</dbReference>
<reference evidence="3 4" key="1">
    <citation type="submission" date="2024-10" db="EMBL/GenBank/DDBJ databases">
        <title>The Natural Products Discovery Center: Release of the First 8490 Sequenced Strains for Exploring Actinobacteria Biosynthetic Diversity.</title>
        <authorList>
            <person name="Kalkreuter E."/>
            <person name="Kautsar S.A."/>
            <person name="Yang D."/>
            <person name="Bader C.D."/>
            <person name="Teijaro C.N."/>
            <person name="Fluegel L."/>
            <person name="Davis C.M."/>
            <person name="Simpson J.R."/>
            <person name="Lauterbach L."/>
            <person name="Steele A.D."/>
            <person name="Gui C."/>
            <person name="Meng S."/>
            <person name="Li G."/>
            <person name="Viehrig K."/>
            <person name="Ye F."/>
            <person name="Su P."/>
            <person name="Kiefer A.F."/>
            <person name="Nichols A."/>
            <person name="Cepeda A.J."/>
            <person name="Yan W."/>
            <person name="Fan B."/>
            <person name="Jiang Y."/>
            <person name="Adhikari A."/>
            <person name="Zheng C.-J."/>
            <person name="Schuster L."/>
            <person name="Cowan T.M."/>
            <person name="Smanski M.J."/>
            <person name="Chevrette M.G."/>
            <person name="De Carvalho L.P.S."/>
            <person name="Shen B."/>
        </authorList>
    </citation>
    <scope>NUCLEOTIDE SEQUENCE [LARGE SCALE GENOMIC DNA]</scope>
    <source>
        <strain evidence="3 4">NPDC019275</strain>
    </source>
</reference>
<feature type="domain" description="DUF1731" evidence="2">
    <location>
        <begin position="407"/>
        <end position="455"/>
    </location>
</feature>
<dbReference type="PANTHER" id="PTHR11092">
    <property type="entry name" value="SUGAR NUCLEOTIDE EPIMERASE RELATED"/>
    <property type="match status" value="1"/>
</dbReference>
<accession>A0ABW7WZ67</accession>
<dbReference type="Gene3D" id="3.30.530.20">
    <property type="match status" value="1"/>
</dbReference>
<dbReference type="SUPFAM" id="SSF51735">
    <property type="entry name" value="NAD(P)-binding Rossmann-fold domains"/>
    <property type="match status" value="1"/>
</dbReference>
<name>A0ABW7WZ67_9NOCA</name>
<evidence type="ECO:0000313" key="3">
    <source>
        <dbReference type="EMBL" id="MFI2474135.1"/>
    </source>
</evidence>
<dbReference type="InterPro" id="IPR019587">
    <property type="entry name" value="Polyketide_cyclase/dehydratase"/>
</dbReference>
<keyword evidence="4" id="KW-1185">Reference proteome</keyword>
<sequence>MARTTRYTQFVSLPPELVWRVVGDPARWPEWNPAVVSVRLHGPVAVGATGDYLPRGRFVGALHGRTAPPFAITVLRPQRELTIEQPEPAGRMRLTWRLIPAEGGTNLTQELTFSGPSAAAARTVVARLLEHELRVCFARLARLAGLAPKPDALTVVTAGGSGALGRQLAADLVCRGQRVTILTRRRDTALPFDQVEWDGKSVGKWIAALHNPGKTAIVNLAGKLVDCRPTKRNIIELRRSRVDPTAALVAASAALPAPVDYWVQASTTAIWSDAGETRCTETTPLPVGLPQMTGVAEPWERGFDGANTEHHTILRTSIVLDPHAPALRRLCQLTSAGLGGRVGRGDQWFSWIHIEDWLGIVRAALGLDPDVTLPDGILVAATDFPVRNRELMSALRRHLNRPPAPPTPAPVLKLGAVLLRTDPALGLTGRHATSAVLGAAGFRFRYPRLDDALMSLLPSAEIDGSQMAVS</sequence>
<dbReference type="RefSeq" id="WP_357401214.1">
    <property type="nucleotide sequence ID" value="NZ_JBEYCD010000002.1"/>
</dbReference>
<dbReference type="PANTHER" id="PTHR11092:SF0">
    <property type="entry name" value="EPIMERASE FAMILY PROTEIN SDR39U1"/>
    <property type="match status" value="1"/>
</dbReference>
<evidence type="ECO:0000259" key="2">
    <source>
        <dbReference type="Pfam" id="PF08338"/>
    </source>
</evidence>